<gene>
    <name evidence="1" type="ORF">SDC9_09188</name>
</gene>
<name>A0A644T9F8_9ZZZZ</name>
<accession>A0A644T9F8</accession>
<dbReference type="AlphaFoldDB" id="A0A644T9F8"/>
<proteinExistence type="predicted"/>
<sequence>MTTIIKQKLHSYHFSDSDIETILTIYDHDRVWANIKHAERAMIDRKRKITDASIFVNKAIIQNWALHN</sequence>
<evidence type="ECO:0000313" key="1">
    <source>
        <dbReference type="EMBL" id="MPL63548.1"/>
    </source>
</evidence>
<organism evidence="1">
    <name type="scientific">bioreactor metagenome</name>
    <dbReference type="NCBI Taxonomy" id="1076179"/>
    <lineage>
        <taxon>unclassified sequences</taxon>
        <taxon>metagenomes</taxon>
        <taxon>ecological metagenomes</taxon>
    </lineage>
</organism>
<reference evidence="1" key="1">
    <citation type="submission" date="2019-08" db="EMBL/GenBank/DDBJ databases">
        <authorList>
            <person name="Kucharzyk K."/>
            <person name="Murdoch R.W."/>
            <person name="Higgins S."/>
            <person name="Loffler F."/>
        </authorList>
    </citation>
    <scope>NUCLEOTIDE SEQUENCE</scope>
</reference>
<dbReference type="EMBL" id="VSSQ01000021">
    <property type="protein sequence ID" value="MPL63548.1"/>
    <property type="molecule type" value="Genomic_DNA"/>
</dbReference>
<protein>
    <submittedName>
        <fullName evidence="1">Uncharacterized protein</fullName>
    </submittedName>
</protein>
<comment type="caution">
    <text evidence="1">The sequence shown here is derived from an EMBL/GenBank/DDBJ whole genome shotgun (WGS) entry which is preliminary data.</text>
</comment>